<sequence length="157" mass="16599">MSCSCNDCTDITLFSGNPGTNGIFGGQSSKWKFDAVAGIAPAISYIRFNVGVPASVTTIYINETNFDSTDMSAFLASFNATGDYGLIRLFKEFDANTFWIGTITNIVDAGTYKTLTVTHTQSNGTFSADDAIVVSFTPIKQGALGAEGSIVATGVWD</sequence>
<feature type="non-terminal residue" evidence="1">
    <location>
        <position position="157"/>
    </location>
</feature>
<proteinExistence type="predicted"/>
<name>X1A4M2_9ZZZZ</name>
<evidence type="ECO:0000313" key="1">
    <source>
        <dbReference type="EMBL" id="GAG76724.1"/>
    </source>
</evidence>
<protein>
    <submittedName>
        <fullName evidence="1">Uncharacterized protein</fullName>
    </submittedName>
</protein>
<dbReference type="AlphaFoldDB" id="X1A4M2"/>
<reference evidence="1" key="1">
    <citation type="journal article" date="2014" name="Front. Microbiol.">
        <title>High frequency of phylogenetically diverse reductive dehalogenase-homologous genes in deep subseafloor sedimentary metagenomes.</title>
        <authorList>
            <person name="Kawai M."/>
            <person name="Futagami T."/>
            <person name="Toyoda A."/>
            <person name="Takaki Y."/>
            <person name="Nishi S."/>
            <person name="Hori S."/>
            <person name="Arai W."/>
            <person name="Tsubouchi T."/>
            <person name="Morono Y."/>
            <person name="Uchiyama I."/>
            <person name="Ito T."/>
            <person name="Fujiyama A."/>
            <person name="Inagaki F."/>
            <person name="Takami H."/>
        </authorList>
    </citation>
    <scope>NUCLEOTIDE SEQUENCE</scope>
    <source>
        <strain evidence="1">Expedition CK06-06</strain>
    </source>
</reference>
<organism evidence="1">
    <name type="scientific">marine sediment metagenome</name>
    <dbReference type="NCBI Taxonomy" id="412755"/>
    <lineage>
        <taxon>unclassified sequences</taxon>
        <taxon>metagenomes</taxon>
        <taxon>ecological metagenomes</taxon>
    </lineage>
</organism>
<gene>
    <name evidence="1" type="ORF">S01H4_27421</name>
</gene>
<comment type="caution">
    <text evidence="1">The sequence shown here is derived from an EMBL/GenBank/DDBJ whole genome shotgun (WGS) entry which is preliminary data.</text>
</comment>
<dbReference type="EMBL" id="BART01013400">
    <property type="protein sequence ID" value="GAG76724.1"/>
    <property type="molecule type" value="Genomic_DNA"/>
</dbReference>
<accession>X1A4M2</accession>